<protein>
    <submittedName>
        <fullName evidence="6">Serine carboxypeptidase S28</fullName>
    </submittedName>
</protein>
<proteinExistence type="inferred from homology"/>
<dbReference type="InterPro" id="IPR029058">
    <property type="entry name" value="AB_hydrolase_fold"/>
</dbReference>
<evidence type="ECO:0000256" key="5">
    <source>
        <dbReference type="ARBA" id="ARBA00023180"/>
    </source>
</evidence>
<gene>
    <name evidence="6" type="ORF">TELCIR_08469</name>
</gene>
<keyword evidence="6" id="KW-0121">Carboxypeptidase</keyword>
<keyword evidence="7" id="KW-1185">Reference proteome</keyword>
<evidence type="ECO:0000256" key="4">
    <source>
        <dbReference type="ARBA" id="ARBA00022801"/>
    </source>
</evidence>
<dbReference type="Gene3D" id="1.20.120.980">
    <property type="entry name" value="Serine carboxypeptidase S28, SKS domain"/>
    <property type="match status" value="2"/>
</dbReference>
<dbReference type="OrthoDB" id="2130629at2759"/>
<keyword evidence="4" id="KW-0378">Hydrolase</keyword>
<evidence type="ECO:0000256" key="3">
    <source>
        <dbReference type="ARBA" id="ARBA00022729"/>
    </source>
</evidence>
<dbReference type="InterPro" id="IPR042269">
    <property type="entry name" value="Ser_carbopepase_S28_SKS"/>
</dbReference>
<dbReference type="PANTHER" id="PTHR11010">
    <property type="entry name" value="PROTEASE S28 PRO-X CARBOXYPEPTIDASE-RELATED"/>
    <property type="match status" value="1"/>
</dbReference>
<organism evidence="6 7">
    <name type="scientific">Teladorsagia circumcincta</name>
    <name type="common">Brown stomach worm</name>
    <name type="synonym">Ostertagia circumcincta</name>
    <dbReference type="NCBI Taxonomy" id="45464"/>
    <lineage>
        <taxon>Eukaryota</taxon>
        <taxon>Metazoa</taxon>
        <taxon>Ecdysozoa</taxon>
        <taxon>Nematoda</taxon>
        <taxon>Chromadorea</taxon>
        <taxon>Rhabditida</taxon>
        <taxon>Rhabditina</taxon>
        <taxon>Rhabditomorpha</taxon>
        <taxon>Strongyloidea</taxon>
        <taxon>Trichostrongylidae</taxon>
        <taxon>Teladorsagia</taxon>
    </lineage>
</organism>
<dbReference type="GO" id="GO:0070008">
    <property type="term" value="F:serine-type exopeptidase activity"/>
    <property type="evidence" value="ECO:0007669"/>
    <property type="project" value="InterPro"/>
</dbReference>
<dbReference type="Proteomes" id="UP000230423">
    <property type="component" value="Unassembled WGS sequence"/>
</dbReference>
<evidence type="ECO:0000313" key="6">
    <source>
        <dbReference type="EMBL" id="PIO69703.1"/>
    </source>
</evidence>
<dbReference type="GO" id="GO:0006508">
    <property type="term" value="P:proteolysis"/>
    <property type="evidence" value="ECO:0007669"/>
    <property type="project" value="UniProtKB-KW"/>
</dbReference>
<dbReference type="Pfam" id="PF05577">
    <property type="entry name" value="Peptidase_S28"/>
    <property type="match status" value="1"/>
</dbReference>
<comment type="similarity">
    <text evidence="1">Belongs to the peptidase S28 family.</text>
</comment>
<dbReference type="PANTHER" id="PTHR11010:SF38">
    <property type="entry name" value="LYSOSOMAL PRO-X CARBOXYPEPTIDASE"/>
    <property type="match status" value="1"/>
</dbReference>
<dbReference type="GO" id="GO:0004180">
    <property type="term" value="F:carboxypeptidase activity"/>
    <property type="evidence" value="ECO:0007669"/>
    <property type="project" value="UniProtKB-KW"/>
</dbReference>
<dbReference type="InterPro" id="IPR008758">
    <property type="entry name" value="Peptidase_S28"/>
</dbReference>
<accession>A0A2G9UHU0</accession>
<keyword evidence="5" id="KW-0325">Glycoprotein</keyword>
<keyword evidence="2" id="KW-0645">Protease</keyword>
<name>A0A2G9UHU0_TELCI</name>
<dbReference type="AlphaFoldDB" id="A0A2G9UHU0"/>
<evidence type="ECO:0000256" key="2">
    <source>
        <dbReference type="ARBA" id="ARBA00022670"/>
    </source>
</evidence>
<dbReference type="EMBL" id="KZ346551">
    <property type="protein sequence ID" value="PIO69703.1"/>
    <property type="molecule type" value="Genomic_DNA"/>
</dbReference>
<dbReference type="GO" id="GO:0008239">
    <property type="term" value="F:dipeptidyl-peptidase activity"/>
    <property type="evidence" value="ECO:0007669"/>
    <property type="project" value="TreeGrafter"/>
</dbReference>
<reference evidence="6 7" key="1">
    <citation type="submission" date="2015-09" db="EMBL/GenBank/DDBJ databases">
        <title>Draft genome of the parasitic nematode Teladorsagia circumcincta isolate WARC Sus (inbred).</title>
        <authorList>
            <person name="Mitreva M."/>
        </authorList>
    </citation>
    <scope>NUCLEOTIDE SEQUENCE [LARGE SCALE GENOMIC DNA]</scope>
    <source>
        <strain evidence="6 7">S</strain>
    </source>
</reference>
<sequence length="326" mass="36806">MYGAECWPTTKNTEARLGVMKTKMLRRTVSCDWIALALMQHGSERPIADKVRDDSLRWYGTFLAEMEACKFLGKVPSTDEDAARQLYEVTNLYYNYTGTTKSFCANAARCEGAFAALGDPMGWPWQEACKFLGKVPSTDEDAARQLYEVTNVYYNYTGTTKSFCANAARCEGAFAALGDPMGWPWQSCTEMVMPLCASGWPNDFFWKDCPFTMEGAIENCKTWFAKVGFEPSMLRQHWPTQNYGTAFPSASNIVFSNGFLDPWSGGGWSMTPKVEGTLVSLILKEGAHHYDLRGTHPDDTEEVKNIRKQEKAYIKKWIQKAKLERS</sequence>
<dbReference type="Gene3D" id="3.40.50.1820">
    <property type="entry name" value="alpha/beta hydrolase"/>
    <property type="match status" value="1"/>
</dbReference>
<evidence type="ECO:0000256" key="1">
    <source>
        <dbReference type="ARBA" id="ARBA00011079"/>
    </source>
</evidence>
<evidence type="ECO:0000313" key="7">
    <source>
        <dbReference type="Proteomes" id="UP000230423"/>
    </source>
</evidence>
<keyword evidence="3" id="KW-0732">Signal</keyword>